<evidence type="ECO:0000256" key="1">
    <source>
        <dbReference type="SAM" id="MobiDB-lite"/>
    </source>
</evidence>
<feature type="compositionally biased region" description="Basic and acidic residues" evidence="1">
    <location>
        <begin position="1230"/>
        <end position="1241"/>
    </location>
</feature>
<feature type="region of interest" description="Disordered" evidence="1">
    <location>
        <begin position="537"/>
        <end position="603"/>
    </location>
</feature>
<feature type="compositionally biased region" description="Polar residues" evidence="1">
    <location>
        <begin position="23"/>
        <end position="35"/>
    </location>
</feature>
<feature type="compositionally biased region" description="Polar residues" evidence="1">
    <location>
        <begin position="491"/>
        <end position="514"/>
    </location>
</feature>
<reference evidence="2" key="2">
    <citation type="submission" date="2010-07" db="EMBL/GenBank/DDBJ databases">
        <authorList>
            <consortium name="The Broad Institute Genome Sequencing Platform"/>
            <consortium name="Broad Institute Genome Sequencing Center for Infectious Disease"/>
            <person name="Ma L.-J."/>
            <person name="Dead R."/>
            <person name="Young S."/>
            <person name="Zeng Q."/>
            <person name="Koehrsen M."/>
            <person name="Alvarado L."/>
            <person name="Berlin A."/>
            <person name="Chapman S.B."/>
            <person name="Chen Z."/>
            <person name="Freedman E."/>
            <person name="Gellesch M."/>
            <person name="Goldberg J."/>
            <person name="Griggs A."/>
            <person name="Gujja S."/>
            <person name="Heilman E.R."/>
            <person name="Heiman D."/>
            <person name="Hepburn T."/>
            <person name="Howarth C."/>
            <person name="Jen D."/>
            <person name="Larson L."/>
            <person name="Mehta T."/>
            <person name="Neiman D."/>
            <person name="Pearson M."/>
            <person name="Roberts A."/>
            <person name="Saif S."/>
            <person name="Shea T."/>
            <person name="Shenoy N."/>
            <person name="Sisk P."/>
            <person name="Stolte C."/>
            <person name="Sykes S."/>
            <person name="Walk T."/>
            <person name="White J."/>
            <person name="Yandava C."/>
            <person name="Haas B."/>
            <person name="Nusbaum C."/>
            <person name="Birren B."/>
        </authorList>
    </citation>
    <scope>NUCLEOTIDE SEQUENCE</scope>
    <source>
        <strain evidence="2">R3-111a-1</strain>
    </source>
</reference>
<feature type="region of interest" description="Disordered" evidence="1">
    <location>
        <begin position="1177"/>
        <end position="1250"/>
    </location>
</feature>
<feature type="compositionally biased region" description="Acidic residues" evidence="1">
    <location>
        <begin position="1125"/>
        <end position="1134"/>
    </location>
</feature>
<feature type="compositionally biased region" description="Basic and acidic residues" evidence="1">
    <location>
        <begin position="569"/>
        <end position="578"/>
    </location>
</feature>
<feature type="region of interest" description="Disordered" evidence="1">
    <location>
        <begin position="49"/>
        <end position="263"/>
    </location>
</feature>
<reference evidence="3" key="5">
    <citation type="submission" date="2018-04" db="UniProtKB">
        <authorList>
            <consortium name="EnsemblFungi"/>
        </authorList>
    </citation>
    <scope>IDENTIFICATION</scope>
    <source>
        <strain evidence="3">R3-111a-1</strain>
    </source>
</reference>
<feature type="compositionally biased region" description="Low complexity" evidence="1">
    <location>
        <begin position="1198"/>
        <end position="1216"/>
    </location>
</feature>
<feature type="compositionally biased region" description="Basic and acidic residues" evidence="1">
    <location>
        <begin position="551"/>
        <end position="562"/>
    </location>
</feature>
<reference evidence="2" key="3">
    <citation type="submission" date="2010-09" db="EMBL/GenBank/DDBJ databases">
        <title>Annotation of Gaeumannomyces graminis var. tritici R3-111a-1.</title>
        <authorList>
            <consortium name="The Broad Institute Genome Sequencing Platform"/>
            <person name="Ma L.-J."/>
            <person name="Dead R."/>
            <person name="Young S.K."/>
            <person name="Zeng Q."/>
            <person name="Gargeya S."/>
            <person name="Fitzgerald M."/>
            <person name="Haas B."/>
            <person name="Abouelleil A."/>
            <person name="Alvarado L."/>
            <person name="Arachchi H.M."/>
            <person name="Berlin A."/>
            <person name="Brown A."/>
            <person name="Chapman S.B."/>
            <person name="Chen Z."/>
            <person name="Dunbar C."/>
            <person name="Freedman E."/>
            <person name="Gearin G."/>
            <person name="Gellesch M."/>
            <person name="Goldberg J."/>
            <person name="Griggs A."/>
            <person name="Gujja S."/>
            <person name="Heiman D."/>
            <person name="Howarth C."/>
            <person name="Larson L."/>
            <person name="Lui A."/>
            <person name="MacDonald P.J.P."/>
            <person name="Mehta T."/>
            <person name="Montmayeur A."/>
            <person name="Murphy C."/>
            <person name="Neiman D."/>
            <person name="Pearson M."/>
            <person name="Priest M."/>
            <person name="Roberts A."/>
            <person name="Saif S."/>
            <person name="Shea T."/>
            <person name="Shenoy N."/>
            <person name="Sisk P."/>
            <person name="Stolte C."/>
            <person name="Sykes S."/>
            <person name="Yandava C."/>
            <person name="Wortman J."/>
            <person name="Nusbaum C."/>
            <person name="Birren B."/>
        </authorList>
    </citation>
    <scope>NUCLEOTIDE SEQUENCE</scope>
    <source>
        <strain evidence="2">R3-111a-1</strain>
    </source>
</reference>
<dbReference type="EMBL" id="GL385395">
    <property type="protein sequence ID" value="EJT82307.1"/>
    <property type="molecule type" value="Genomic_DNA"/>
</dbReference>
<dbReference type="GeneID" id="20342739"/>
<dbReference type="eggNOG" id="ENOG502SA0I">
    <property type="taxonomic scope" value="Eukaryota"/>
</dbReference>
<gene>
    <name evidence="3" type="primary">20342739</name>
    <name evidence="2" type="ORF">GGTG_02281</name>
</gene>
<feature type="region of interest" description="Disordered" evidence="1">
    <location>
        <begin position="1"/>
        <end position="36"/>
    </location>
</feature>
<feature type="compositionally biased region" description="Acidic residues" evidence="1">
    <location>
        <begin position="904"/>
        <end position="924"/>
    </location>
</feature>
<feature type="region of interest" description="Disordered" evidence="1">
    <location>
        <begin position="1095"/>
        <end position="1136"/>
    </location>
</feature>
<feature type="compositionally biased region" description="Polar residues" evidence="1">
    <location>
        <begin position="462"/>
        <end position="479"/>
    </location>
</feature>
<accession>J3NLX6</accession>
<dbReference type="Proteomes" id="UP000006039">
    <property type="component" value="Unassembled WGS sequence"/>
</dbReference>
<feature type="compositionally biased region" description="Polar residues" evidence="1">
    <location>
        <begin position="178"/>
        <end position="194"/>
    </location>
</feature>
<dbReference type="EnsemblFungi" id="EJT82307">
    <property type="protein sequence ID" value="EJT82307"/>
    <property type="gene ID" value="GGTG_02281"/>
</dbReference>
<name>J3NLX6_GAET3</name>
<feature type="compositionally biased region" description="Polar residues" evidence="1">
    <location>
        <begin position="99"/>
        <end position="113"/>
    </location>
</feature>
<dbReference type="VEuPathDB" id="FungiDB:GGTG_02281"/>
<reference evidence="3" key="4">
    <citation type="journal article" date="2015" name="G3 (Bethesda)">
        <title>Genome sequences of three phytopathogenic species of the Magnaporthaceae family of fungi.</title>
        <authorList>
            <person name="Okagaki L.H."/>
            <person name="Nunes C.C."/>
            <person name="Sailsbery J."/>
            <person name="Clay B."/>
            <person name="Brown D."/>
            <person name="John T."/>
            <person name="Oh Y."/>
            <person name="Young N."/>
            <person name="Fitzgerald M."/>
            <person name="Haas B.J."/>
            <person name="Zeng Q."/>
            <person name="Young S."/>
            <person name="Adiconis X."/>
            <person name="Fan L."/>
            <person name="Levin J.Z."/>
            <person name="Mitchell T.K."/>
            <person name="Okubara P.A."/>
            <person name="Farman M.L."/>
            <person name="Kohn L.M."/>
            <person name="Birren B."/>
            <person name="Ma L.-J."/>
            <person name="Dean R.A."/>
        </authorList>
    </citation>
    <scope>NUCLEOTIDE SEQUENCE</scope>
    <source>
        <strain evidence="3">R3-111a-1</strain>
    </source>
</reference>
<dbReference type="RefSeq" id="XP_009218316.1">
    <property type="nucleotide sequence ID" value="XM_009220052.1"/>
</dbReference>
<dbReference type="OrthoDB" id="5288142at2759"/>
<feature type="compositionally biased region" description="Basic and acidic residues" evidence="1">
    <location>
        <begin position="875"/>
        <end position="888"/>
    </location>
</feature>
<dbReference type="STRING" id="644352.J3NLX6"/>
<keyword evidence="4" id="KW-1185">Reference proteome</keyword>
<dbReference type="HOGENOM" id="CLU_001373_1_1_1"/>
<organism evidence="2">
    <name type="scientific">Gaeumannomyces tritici (strain R3-111a-1)</name>
    <name type="common">Wheat and barley take-all root rot fungus</name>
    <name type="synonym">Gaeumannomyces graminis var. tritici</name>
    <dbReference type="NCBI Taxonomy" id="644352"/>
    <lineage>
        <taxon>Eukaryota</taxon>
        <taxon>Fungi</taxon>
        <taxon>Dikarya</taxon>
        <taxon>Ascomycota</taxon>
        <taxon>Pezizomycotina</taxon>
        <taxon>Sordariomycetes</taxon>
        <taxon>Sordariomycetidae</taxon>
        <taxon>Magnaporthales</taxon>
        <taxon>Magnaporthaceae</taxon>
        <taxon>Gaeumannomyces</taxon>
    </lineage>
</organism>
<feature type="compositionally biased region" description="Polar residues" evidence="1">
    <location>
        <begin position="212"/>
        <end position="224"/>
    </location>
</feature>
<feature type="region of interest" description="Disordered" evidence="1">
    <location>
        <begin position="806"/>
        <end position="931"/>
    </location>
</feature>
<feature type="compositionally biased region" description="Low complexity" evidence="1">
    <location>
        <begin position="55"/>
        <end position="81"/>
    </location>
</feature>
<reference evidence="4" key="1">
    <citation type="submission" date="2010-07" db="EMBL/GenBank/DDBJ databases">
        <title>The genome sequence of Gaeumannomyces graminis var. tritici strain R3-111a-1.</title>
        <authorList>
            <consortium name="The Broad Institute Genome Sequencing Platform"/>
            <person name="Ma L.-J."/>
            <person name="Dead R."/>
            <person name="Young S."/>
            <person name="Zeng Q."/>
            <person name="Koehrsen M."/>
            <person name="Alvarado L."/>
            <person name="Berlin A."/>
            <person name="Chapman S.B."/>
            <person name="Chen Z."/>
            <person name="Freedman E."/>
            <person name="Gellesch M."/>
            <person name="Goldberg J."/>
            <person name="Griggs A."/>
            <person name="Gujja S."/>
            <person name="Heilman E.R."/>
            <person name="Heiman D."/>
            <person name="Hepburn T."/>
            <person name="Howarth C."/>
            <person name="Jen D."/>
            <person name="Larson L."/>
            <person name="Mehta T."/>
            <person name="Neiman D."/>
            <person name="Pearson M."/>
            <person name="Roberts A."/>
            <person name="Saif S."/>
            <person name="Shea T."/>
            <person name="Shenoy N."/>
            <person name="Sisk P."/>
            <person name="Stolte C."/>
            <person name="Sykes S."/>
            <person name="Walk T."/>
            <person name="White J."/>
            <person name="Yandava C."/>
            <person name="Haas B."/>
            <person name="Nusbaum C."/>
            <person name="Birren B."/>
        </authorList>
    </citation>
    <scope>NUCLEOTIDE SEQUENCE [LARGE SCALE GENOMIC DNA]</scope>
    <source>
        <strain evidence="4">R3-111a-1</strain>
    </source>
</reference>
<feature type="compositionally biased region" description="Low complexity" evidence="1">
    <location>
        <begin position="235"/>
        <end position="248"/>
    </location>
</feature>
<proteinExistence type="predicted"/>
<feature type="region of interest" description="Disordered" evidence="1">
    <location>
        <begin position="455"/>
        <end position="525"/>
    </location>
</feature>
<sequence length="1494" mass="158760">MDQGKSGANRGASTLPSPPPTRATHTLASAATTPAPQRALLNSADFLSSPNSIVSATPPSAFSPALASPSPASTSPETDAPFDPIATAKKPANADTDTRSLSAADSLPRQTPPSAAVDPAGRQGPSRAPAAGNLSDLSTTLNPIPESAAITLEDCQRSIPAPATPAQDAGTSPPAPGSETSVTDDCNLSPSQRPQLVRPKASRPHRLGQLTDAPSSPFTASPTAITPIRDPLKFSSLSRASSTRSVCSNAPLQHPTPELNARSGAYTGNIAALEASAERLSMTSSIEDAIRDAHAQLKHSDSQRSVALANSLRNVDGPSAPPIVTRQLSIVSLNSAARSGGYSPGGYVMSPNHSLSNSRLRSASTASKGGLPVVAGGVIPENGGPVEDLVPAMPPIMPRHGPGKSSVRSVRSSKLSLAEIAEVEPPVTLTHDALDQADRLPDFDDEDDAVRPGVLRVANMGPDQTTPNANRWEETTSTAPGEASDYAFGHSSGQHQQPPNNRPKSTDTTNTVDPQNAFGDFDGVHCDPDHVDHVDFGTLPPVDFGPQYGQPDDHYGQQHPHDYLGQPQGHEHHYDQQHQEPPPAAPRPQGHQRHGSERPKSYFDMNTGQEMLYYPAPVPAMLNLPPKLSKKPKVAQRNARQSRVLEAMAQQGRDSRIWLPETLETGDFGGSFMGPEGNAPSPEKSPLADIDASMALPSDLNMSQEAGAHTHAPAPHYPQELRRPAKLTDAEKRKSKMSMMPADLPPQLRASAFFDLPSANTTPIELKDGSAMSTLDSILDASAKAPVSAFTDHTFAGKLGSEVYGAEKKKKKKTKKAANNASGSIKAPDSDKAGSMSTVREDNKTRASILGLVGVGKRHSNDSGERSGLPGSGGKDSDPPTGSRRDDPAALDGGLLSPNSMMAPDDDEKASSDEEEDEEDEGEELYQGPPTTLLAELQIRKQRAKMRTQLPAQAYSHGMHTTLLELDAVAEVERKNRKGKRVNLAWEDPALAQDDEDEDEDVPLAFLQAVRANPNADISVAVAEVHRPLGLMERRDQEDNEPLSRRRDRLQGYAPEVPQGVYLNQVQQTRAASQMGFVPSMSALNLSSNNLLNGHNRGISSASRLGLHQPPPLSPQHPGDGPQEPAEEEIEDEPLGDRMRRLKARDDKDNLLPLARPVSRAFSVEILSQLGDLNHDEEAEAGKNKRKSVLTKSKEPPKTASSTGGSSKSAAAPAKGGEVEETLGQRRRRLQAEREAREREMGILGGGNGSGLDLSLGAGLGLSGNGTMQHSRAPSKPMGMADILGAHPLERPMGTMDPREAERRRIETEAERARLETEEKMRRMRAELAQIGGTAPGSSGQPQSTIRAVGGNMSRSMGMGPSWQMGGNAAAPSNGYGNTQGLLHQQRPGLQHHMATGSVSHTQMLQQRQLQQQFQQPGLNGGLVGSAGNFGPEAQQAQPGLMYGGAPAVGAYGAYGGAGPMPMPMPVQMGMQMPMQVPGQQTDMVERWRQGVMH</sequence>
<protein>
    <submittedName>
        <fullName evidence="2 3">Uncharacterized protein</fullName>
    </submittedName>
</protein>
<evidence type="ECO:0000313" key="3">
    <source>
        <dbReference type="EnsemblFungi" id="EJT82307"/>
    </source>
</evidence>
<evidence type="ECO:0000313" key="2">
    <source>
        <dbReference type="EMBL" id="EJT82307.1"/>
    </source>
</evidence>
<evidence type="ECO:0000313" key="4">
    <source>
        <dbReference type="Proteomes" id="UP000006039"/>
    </source>
</evidence>